<dbReference type="OrthoDB" id="9781333at2"/>
<dbReference type="eggNOG" id="COG5426">
    <property type="taxonomic scope" value="Bacteria"/>
</dbReference>
<dbReference type="SMART" id="SM00327">
    <property type="entry name" value="VWA"/>
    <property type="match status" value="2"/>
</dbReference>
<dbReference type="EMBL" id="CP003065">
    <property type="protein sequence ID" value="AEV67175.1"/>
    <property type="molecule type" value="Genomic_DNA"/>
</dbReference>
<evidence type="ECO:0000259" key="3">
    <source>
        <dbReference type="PROSITE" id="PS50234"/>
    </source>
</evidence>
<dbReference type="Proteomes" id="UP000005435">
    <property type="component" value="Chromosome"/>
</dbReference>
<dbReference type="Gene3D" id="3.40.50.880">
    <property type="match status" value="1"/>
</dbReference>
<protein>
    <submittedName>
        <fullName evidence="4">Uncharacterized membrane protein</fullName>
    </submittedName>
</protein>
<dbReference type="InterPro" id="IPR002035">
    <property type="entry name" value="VWF_A"/>
</dbReference>
<dbReference type="SUPFAM" id="SSF53300">
    <property type="entry name" value="vWA-like"/>
    <property type="match status" value="2"/>
</dbReference>
<dbReference type="InterPro" id="IPR010768">
    <property type="entry name" value="GATase1-like"/>
</dbReference>
<evidence type="ECO:0000256" key="2">
    <source>
        <dbReference type="SAM" id="Phobius"/>
    </source>
</evidence>
<dbReference type="PANTHER" id="PTHR37947">
    <property type="entry name" value="BLL2462 PROTEIN"/>
    <property type="match status" value="1"/>
</dbReference>
<dbReference type="KEGG" id="ccl:Clocl_0447"/>
<dbReference type="RefSeq" id="WP_014253807.1">
    <property type="nucleotide sequence ID" value="NC_016627.1"/>
</dbReference>
<name>G8LSB4_ACECE</name>
<feature type="compositionally biased region" description="Basic and acidic residues" evidence="1">
    <location>
        <begin position="915"/>
        <end position="925"/>
    </location>
</feature>
<dbReference type="Gene3D" id="3.40.50.410">
    <property type="entry name" value="von Willebrand factor, type A domain"/>
    <property type="match status" value="2"/>
</dbReference>
<reference evidence="5" key="1">
    <citation type="submission" date="2011-12" db="EMBL/GenBank/DDBJ databases">
        <title>Complete sequence of Clostridium clariflavum DSM 19732.</title>
        <authorList>
            <consortium name="US DOE Joint Genome Institute"/>
            <person name="Lucas S."/>
            <person name="Han J."/>
            <person name="Lapidus A."/>
            <person name="Cheng J.-F."/>
            <person name="Goodwin L."/>
            <person name="Pitluck S."/>
            <person name="Peters L."/>
            <person name="Teshima H."/>
            <person name="Detter J.C."/>
            <person name="Han C."/>
            <person name="Tapia R."/>
            <person name="Land M."/>
            <person name="Hauser L."/>
            <person name="Kyrpides N."/>
            <person name="Ivanova N."/>
            <person name="Pagani I."/>
            <person name="Kitzmiller T."/>
            <person name="Lynd L."/>
            <person name="Izquierdo J."/>
            <person name="Woyke T."/>
        </authorList>
    </citation>
    <scope>NUCLEOTIDE SEQUENCE [LARGE SCALE GENOMIC DNA]</scope>
    <source>
        <strain evidence="5">DSM 19732 / NBRC 101661 / EBR45</strain>
    </source>
</reference>
<dbReference type="SUPFAM" id="SSF52317">
    <property type="entry name" value="Class I glutamine amidotransferase-like"/>
    <property type="match status" value="1"/>
</dbReference>
<dbReference type="PROSITE" id="PS50234">
    <property type="entry name" value="VWFA"/>
    <property type="match status" value="2"/>
</dbReference>
<feature type="domain" description="VWFA" evidence="3">
    <location>
        <begin position="67"/>
        <end position="241"/>
    </location>
</feature>
<dbReference type="STRING" id="720554.Clocl_0447"/>
<dbReference type="AlphaFoldDB" id="G8LSB4"/>
<keyword evidence="2" id="KW-0812">Transmembrane</keyword>
<feature type="region of interest" description="Disordered" evidence="1">
    <location>
        <begin position="915"/>
        <end position="937"/>
    </location>
</feature>
<dbReference type="InterPro" id="IPR036465">
    <property type="entry name" value="vWFA_dom_sf"/>
</dbReference>
<evidence type="ECO:0000256" key="1">
    <source>
        <dbReference type="SAM" id="MobiDB-lite"/>
    </source>
</evidence>
<dbReference type="HOGENOM" id="CLU_007196_0_0_9"/>
<dbReference type="PANTHER" id="PTHR37947:SF2">
    <property type="entry name" value="VON WILLEBRAND FACTOR TYPE A"/>
    <property type="match status" value="1"/>
</dbReference>
<feature type="domain" description="VWFA" evidence="3">
    <location>
        <begin position="407"/>
        <end position="577"/>
    </location>
</feature>
<dbReference type="Pfam" id="PF00092">
    <property type="entry name" value="VWA"/>
    <property type="match status" value="1"/>
</dbReference>
<reference evidence="4 5" key="2">
    <citation type="journal article" date="2012" name="Stand. Genomic Sci.">
        <title>Complete Genome Sequence of Clostridium clariflavum DSM 19732.</title>
        <authorList>
            <person name="Izquierdo J.A."/>
            <person name="Goodwin L."/>
            <person name="Davenport K.W."/>
            <person name="Teshima H."/>
            <person name="Bruce D."/>
            <person name="Detter C."/>
            <person name="Tapia R."/>
            <person name="Han S."/>
            <person name="Land M."/>
            <person name="Hauser L."/>
            <person name="Jeffries C.D."/>
            <person name="Han J."/>
            <person name="Pitluck S."/>
            <person name="Nolan M."/>
            <person name="Chen A."/>
            <person name="Huntemann M."/>
            <person name="Mavromatis K."/>
            <person name="Mikhailova N."/>
            <person name="Liolios K."/>
            <person name="Woyke T."/>
            <person name="Lynd L.R."/>
        </authorList>
    </citation>
    <scope>NUCLEOTIDE SEQUENCE [LARGE SCALE GENOMIC DNA]</scope>
    <source>
        <strain evidence="5">DSM 19732 / NBRC 101661 / EBR45</strain>
    </source>
</reference>
<keyword evidence="5" id="KW-1185">Reference proteome</keyword>
<feature type="transmembrane region" description="Helical" evidence="2">
    <location>
        <begin position="6"/>
        <end position="25"/>
    </location>
</feature>
<feature type="transmembrane region" description="Helical" evidence="2">
    <location>
        <begin position="37"/>
        <end position="59"/>
    </location>
</feature>
<dbReference type="Pfam" id="PF13519">
    <property type="entry name" value="VWA_2"/>
    <property type="match status" value="1"/>
</dbReference>
<keyword evidence="2" id="KW-0472">Membrane</keyword>
<proteinExistence type="predicted"/>
<dbReference type="eggNOG" id="COG2304">
    <property type="taxonomic scope" value="Bacteria"/>
</dbReference>
<dbReference type="InterPro" id="IPR029062">
    <property type="entry name" value="Class_I_gatase-like"/>
</dbReference>
<accession>G8LSB4</accession>
<dbReference type="Pfam" id="PF07090">
    <property type="entry name" value="GATase1_like"/>
    <property type="match status" value="1"/>
</dbReference>
<gene>
    <name evidence="4" type="ordered locus">Clocl_0447</name>
</gene>
<organism evidence="4 5">
    <name type="scientific">Acetivibrio clariflavus (strain DSM 19732 / NBRC 101661 / EBR45)</name>
    <name type="common">Clostridium clariflavum</name>
    <dbReference type="NCBI Taxonomy" id="720554"/>
    <lineage>
        <taxon>Bacteria</taxon>
        <taxon>Bacillati</taxon>
        <taxon>Bacillota</taxon>
        <taxon>Clostridia</taxon>
        <taxon>Eubacteriales</taxon>
        <taxon>Oscillospiraceae</taxon>
        <taxon>Acetivibrio</taxon>
    </lineage>
</organism>
<dbReference type="CDD" id="cd00198">
    <property type="entry name" value="vWFA"/>
    <property type="match status" value="1"/>
</dbReference>
<keyword evidence="2" id="KW-1133">Transmembrane helix</keyword>
<evidence type="ECO:0000313" key="5">
    <source>
        <dbReference type="Proteomes" id="UP000005435"/>
    </source>
</evidence>
<sequence>MVFRFNYPLLLLLIPIVVAFVLFRAKRLFRLAAWRRRLIVALRVVVAILLILCISGFGLKKTSDSATTVFVVDSSDSAANSRKAAEDFIRKAIKSKKSSDKVAVVNFGTNTAVEAIPSENINFTSIQTEINGKFTDIEQALKNAAALIPAEDRKRIVLISDGEENAGDAQKAVKALAGQGISLDVYPVGNEIGDEVLIKKIDVPETLRLNDKFEVSVKISSNVKTTGKLKLYKDRELANEISIDIQEGDNNFVFSDTALKGGVVTYSAEIVAEDDTLSQNNKMSSFSYIEDKARILVIHDKDEGGTELAKIMETDAEVQIIRPENVPVTMEELQKYDGFIMSNVSAEKVDDKFLDNLEICIRHLGKGLLVTGGSDSYALGGYYKTVLEKVLPVNMDIKTKEEDPNLGLVMVIDKSGSMADGQYGVSKVELAKEAAIRATEALKSNDMVGVLAFDSAYKWVVKTKKADNLKSIQDDIGTIRADGGTSILPALEEAYLSLKDADTKLKHIILLTDGQAERTGYSELVNKIREAKITLSTVAVGSEADTLLLKALAAGGGGRFYATDEFTDIPKIFAKETFLAGKSYLNNRTFTPKLTAYSPILSEIESIPSLDGYVGTSAKSTARVIFSSDQDDPILATWQYGLGRTAAWTSDAKGMWTSSWMQWEQSPRFWKNLISWLIQKKVKDDYSLTGGIINGKGNLELTLPADERLENETVEATIVSPGGKEEIVKLEPISPGVYRGSFTGDETGVYIANVSVNSNGETVKNINSGIIIPYSPEYDRIGKSDGNLLEKLAVEGGGRILSKPEEVFSGQLKQTVAINDMTNPLLILVIILLMLDIALRRLNIPFEKLEPVVSKIAEKSEAVAGMLVKQFKRERKSVAKQLKTEKVEEKIQKPVVKVKQDNEIKVAKKDMIKEVSKKNETDSDISKILAKQRNRKR</sequence>
<evidence type="ECO:0000313" key="4">
    <source>
        <dbReference type="EMBL" id="AEV67175.1"/>
    </source>
</evidence>